<evidence type="ECO:0000256" key="2">
    <source>
        <dbReference type="SAM" id="SignalP"/>
    </source>
</evidence>
<dbReference type="RefSeq" id="WP_189131773.1">
    <property type="nucleotide sequence ID" value="NZ_BMMS01000010.1"/>
</dbReference>
<dbReference type="EMBL" id="BMMS01000010">
    <property type="protein sequence ID" value="GGO87442.1"/>
    <property type="molecule type" value="Genomic_DNA"/>
</dbReference>
<sequence>MKNSPRALLVAAAAVAVLAVAALLVATLGGKTSAPGTTADKSAGGTGEKTAGDKPVPAKPSSIEKIASTIGCKADITVDAKELRQAACESRRTRYRMVTFATDTGQHAWLEEAQAYGGTYLVGKRWAITAQPTATLDGLRHKLGGTIEAGASHGSDQSHQHSG</sequence>
<organism evidence="3 4">
    <name type="scientific">Wenjunlia tyrosinilytica</name>
    <dbReference type="NCBI Taxonomy" id="1544741"/>
    <lineage>
        <taxon>Bacteria</taxon>
        <taxon>Bacillati</taxon>
        <taxon>Actinomycetota</taxon>
        <taxon>Actinomycetes</taxon>
        <taxon>Kitasatosporales</taxon>
        <taxon>Streptomycetaceae</taxon>
        <taxon>Wenjunlia</taxon>
    </lineage>
</organism>
<dbReference type="Proteomes" id="UP000641932">
    <property type="component" value="Unassembled WGS sequence"/>
</dbReference>
<comment type="caution">
    <text evidence="3">The sequence shown here is derived from an EMBL/GenBank/DDBJ whole genome shotgun (WGS) entry which is preliminary data.</text>
</comment>
<dbReference type="AlphaFoldDB" id="A0A918DY17"/>
<keyword evidence="4" id="KW-1185">Reference proteome</keyword>
<reference evidence="3" key="1">
    <citation type="journal article" date="2014" name="Int. J. Syst. Evol. Microbiol.">
        <title>Complete genome sequence of Corynebacterium casei LMG S-19264T (=DSM 44701T), isolated from a smear-ripened cheese.</title>
        <authorList>
            <consortium name="US DOE Joint Genome Institute (JGI-PGF)"/>
            <person name="Walter F."/>
            <person name="Albersmeier A."/>
            <person name="Kalinowski J."/>
            <person name="Ruckert C."/>
        </authorList>
    </citation>
    <scope>NUCLEOTIDE SEQUENCE</scope>
    <source>
        <strain evidence="3">CGMCC 4.7201</strain>
    </source>
</reference>
<name>A0A918DY17_9ACTN</name>
<feature type="chain" id="PRO_5038689255" description="Lipoprotein" evidence="2">
    <location>
        <begin position="22"/>
        <end position="163"/>
    </location>
</feature>
<evidence type="ECO:0000313" key="3">
    <source>
        <dbReference type="EMBL" id="GGO87442.1"/>
    </source>
</evidence>
<protein>
    <recommendedName>
        <fullName evidence="5">Lipoprotein</fullName>
    </recommendedName>
</protein>
<feature type="region of interest" description="Disordered" evidence="1">
    <location>
        <begin position="33"/>
        <end position="60"/>
    </location>
</feature>
<keyword evidence="2" id="KW-0732">Signal</keyword>
<accession>A0A918DY17</accession>
<evidence type="ECO:0008006" key="5">
    <source>
        <dbReference type="Google" id="ProtNLM"/>
    </source>
</evidence>
<reference evidence="3" key="2">
    <citation type="submission" date="2020-09" db="EMBL/GenBank/DDBJ databases">
        <authorList>
            <person name="Sun Q."/>
            <person name="Zhou Y."/>
        </authorList>
    </citation>
    <scope>NUCLEOTIDE SEQUENCE</scope>
    <source>
        <strain evidence="3">CGMCC 4.7201</strain>
    </source>
</reference>
<evidence type="ECO:0000313" key="4">
    <source>
        <dbReference type="Proteomes" id="UP000641932"/>
    </source>
</evidence>
<proteinExistence type="predicted"/>
<gene>
    <name evidence="3" type="ORF">GCM10012280_25900</name>
</gene>
<feature type="signal peptide" evidence="2">
    <location>
        <begin position="1"/>
        <end position="21"/>
    </location>
</feature>
<evidence type="ECO:0000256" key="1">
    <source>
        <dbReference type="SAM" id="MobiDB-lite"/>
    </source>
</evidence>